<organism evidence="7">
    <name type="scientific">Eremomyces bilateralis CBS 781.70</name>
    <dbReference type="NCBI Taxonomy" id="1392243"/>
    <lineage>
        <taxon>Eukaryota</taxon>
        <taxon>Fungi</taxon>
        <taxon>Dikarya</taxon>
        <taxon>Ascomycota</taxon>
        <taxon>Pezizomycotina</taxon>
        <taxon>Dothideomycetes</taxon>
        <taxon>Dothideomycetes incertae sedis</taxon>
        <taxon>Eremomycetales</taxon>
        <taxon>Eremomycetaceae</taxon>
        <taxon>Eremomyces</taxon>
    </lineage>
</organism>
<reference evidence="7 9" key="1">
    <citation type="submission" date="2020-01" db="EMBL/GenBank/DDBJ databases">
        <authorList>
            <consortium name="DOE Joint Genome Institute"/>
            <person name="Haridas S."/>
            <person name="Albert R."/>
            <person name="Binder M."/>
            <person name="Bloem J."/>
            <person name="Labutti K."/>
            <person name="Salamov A."/>
            <person name="Andreopoulos B."/>
            <person name="Baker S.E."/>
            <person name="Barry K."/>
            <person name="Bills G."/>
            <person name="Bluhm B.H."/>
            <person name="Cannon C."/>
            <person name="Castanera R."/>
            <person name="Culley D.E."/>
            <person name="Daum C."/>
            <person name="Ezra D."/>
            <person name="Gonzalez J.B."/>
            <person name="Henrissat B."/>
            <person name="Kuo A."/>
            <person name="Liang C."/>
            <person name="Lipzen A."/>
            <person name="Lutzoni F."/>
            <person name="Magnuson J."/>
            <person name="Mondo S."/>
            <person name="Nolan M."/>
            <person name="Ohm R."/>
            <person name="Pangilinan J."/>
            <person name="Park H.-J."/>
            <person name="Ramirez L."/>
            <person name="Alfaro M."/>
            <person name="Sun H."/>
            <person name="Tritt A."/>
            <person name="Yoshinaga Y."/>
            <person name="Zwiers L.-H."/>
            <person name="Turgeon B.G."/>
            <person name="Goodwin S.B."/>
            <person name="Spatafora J.W."/>
            <person name="Crous P.W."/>
            <person name="Grigoriev I.V."/>
        </authorList>
    </citation>
    <scope>NUCLEOTIDE SEQUENCE</scope>
    <source>
        <strain evidence="7 9">CBS 781.70</strain>
    </source>
</reference>
<dbReference type="RefSeq" id="XP_033534947.1">
    <property type="nucleotide sequence ID" value="XM_033681818.1"/>
</dbReference>
<dbReference type="Gene3D" id="3.40.50.11990">
    <property type="entry name" value="RNA polymerase II accessory factor, Cdc73 C-terminal domain"/>
    <property type="match status" value="1"/>
</dbReference>
<evidence type="ECO:0000259" key="6">
    <source>
        <dbReference type="Pfam" id="PF05179"/>
    </source>
</evidence>
<dbReference type="EMBL" id="ML975155">
    <property type="protein sequence ID" value="KAF1813316.1"/>
    <property type="molecule type" value="Genomic_DNA"/>
</dbReference>
<reference evidence="9" key="2">
    <citation type="submission" date="2020-04" db="EMBL/GenBank/DDBJ databases">
        <authorList>
            <consortium name="NCBI Genome Project"/>
        </authorList>
    </citation>
    <scope>NUCLEOTIDE SEQUENCE</scope>
    <source>
        <strain evidence="9">CBS 781.70</strain>
    </source>
</reference>
<keyword evidence="8" id="KW-1185">Reference proteome</keyword>
<dbReference type="GeneID" id="54422388"/>
<reference evidence="9" key="3">
    <citation type="submission" date="2025-04" db="UniProtKB">
        <authorList>
            <consortium name="RefSeq"/>
        </authorList>
    </citation>
    <scope>IDENTIFICATION</scope>
    <source>
        <strain evidence="9">CBS 781.70</strain>
    </source>
</reference>
<name>A0A6G1G5V5_9PEZI</name>
<evidence type="ECO:0000256" key="4">
    <source>
        <dbReference type="ARBA" id="ARBA00023242"/>
    </source>
</evidence>
<dbReference type="FunFam" id="3.40.50.11990:FF:000003">
    <property type="entry name" value="Pol II transcription elongation factor subunit Cdc73"/>
    <property type="match status" value="1"/>
</dbReference>
<dbReference type="GO" id="GO:0000993">
    <property type="term" value="F:RNA polymerase II complex binding"/>
    <property type="evidence" value="ECO:0007669"/>
    <property type="project" value="TreeGrafter"/>
</dbReference>
<sequence length="426" mass="46537">MATQHDPLLSLRQATAANQPPILSTSSDPSSAPDETNIALASHLLFTHGPEKFSLPLSTQTRFVSSSGPVDLRSIYFAWQKKDVSIPDYITATQRVNEELVAPGAAGGKIQNLVFVERLDLASWLEGTSDESEYIKPLDPAVARAETSAQVAAGVAGGIPTVGAAPGAPKAAKEIDPRLAEIYSGERKMGDRNSVLRGIKPTDFSHVRKHAEIFLGRSRHRPGHHSAGPLTTNPALVSNLKKPGQRRLEPIILLSPSASSLLRMTNIKQFLESGLFVPADSPAAASSSLATILHIQRTLPSIDPNRPIRFVLVESVDQFKPEYWNRLVAVFTTGQTWQFKHYKWSNPSELFAHALGIYVGWNGEKLPETVKGWGRGVKAASVDKWSPHQGEKGRWRDREVVEGIWTAIEESMRAKGWGRDGFAGGR</sequence>
<evidence type="ECO:0000256" key="1">
    <source>
        <dbReference type="ARBA" id="ARBA00004123"/>
    </source>
</evidence>
<evidence type="ECO:0000256" key="2">
    <source>
        <dbReference type="ARBA" id="ARBA00010427"/>
    </source>
</evidence>
<dbReference type="PANTHER" id="PTHR12466:SF8">
    <property type="entry name" value="PARAFIBROMIN"/>
    <property type="match status" value="1"/>
</dbReference>
<dbReference type="PANTHER" id="PTHR12466">
    <property type="entry name" value="CDC73 DOMAIN PROTEIN"/>
    <property type="match status" value="1"/>
</dbReference>
<dbReference type="GO" id="GO:0016593">
    <property type="term" value="C:Cdc73/Paf1 complex"/>
    <property type="evidence" value="ECO:0007669"/>
    <property type="project" value="InterPro"/>
</dbReference>
<comment type="subcellular location">
    <subcellularLocation>
        <location evidence="1">Nucleus</location>
    </subcellularLocation>
</comment>
<evidence type="ECO:0000313" key="7">
    <source>
        <dbReference type="EMBL" id="KAF1813316.1"/>
    </source>
</evidence>
<keyword evidence="4" id="KW-0539">Nucleus</keyword>
<keyword evidence="3" id="KW-0804">Transcription</keyword>
<dbReference type="AlphaFoldDB" id="A0A6G1G5V5"/>
<evidence type="ECO:0000313" key="8">
    <source>
        <dbReference type="Proteomes" id="UP000504638"/>
    </source>
</evidence>
<dbReference type="GO" id="GO:0006368">
    <property type="term" value="P:transcription elongation by RNA polymerase II"/>
    <property type="evidence" value="ECO:0007669"/>
    <property type="project" value="InterPro"/>
</dbReference>
<dbReference type="InterPro" id="IPR038103">
    <property type="entry name" value="CDC73_C_sf"/>
</dbReference>
<proteinExistence type="inferred from homology"/>
<evidence type="ECO:0000256" key="5">
    <source>
        <dbReference type="SAM" id="MobiDB-lite"/>
    </source>
</evidence>
<dbReference type="GO" id="GO:0032968">
    <property type="term" value="P:positive regulation of transcription elongation by RNA polymerase II"/>
    <property type="evidence" value="ECO:0007669"/>
    <property type="project" value="TreeGrafter"/>
</dbReference>
<feature type="domain" description="Cell division control protein 73 C-terminal" evidence="6">
    <location>
        <begin position="247"/>
        <end position="410"/>
    </location>
</feature>
<protein>
    <submittedName>
        <fullName evidence="7 9">CDC73-domain-containing protein</fullName>
    </submittedName>
</protein>
<dbReference type="InterPro" id="IPR007852">
    <property type="entry name" value="Cdc73/Parafibromin"/>
</dbReference>
<feature type="region of interest" description="Disordered" evidence="5">
    <location>
        <begin position="1"/>
        <end position="34"/>
    </location>
</feature>
<evidence type="ECO:0000313" key="9">
    <source>
        <dbReference type="RefSeq" id="XP_033534947.1"/>
    </source>
</evidence>
<gene>
    <name evidence="7 9" type="ORF">P152DRAFT_481417</name>
</gene>
<dbReference type="Proteomes" id="UP000504638">
    <property type="component" value="Unplaced"/>
</dbReference>
<dbReference type="Pfam" id="PF05179">
    <property type="entry name" value="CDC73_C"/>
    <property type="match status" value="1"/>
</dbReference>
<evidence type="ECO:0000256" key="3">
    <source>
        <dbReference type="ARBA" id="ARBA00023163"/>
    </source>
</evidence>
<accession>A0A6G1G5V5</accession>
<dbReference type="OrthoDB" id="2186602at2759"/>
<dbReference type="InterPro" id="IPR031336">
    <property type="entry name" value="CDC73_C"/>
</dbReference>
<feature type="compositionally biased region" description="Polar residues" evidence="5">
    <location>
        <begin position="12"/>
        <end position="34"/>
    </location>
</feature>
<comment type="similarity">
    <text evidence="2">Belongs to the CDC73 family.</text>
</comment>